<dbReference type="Proteomes" id="UP000326437">
    <property type="component" value="Unassembled WGS sequence"/>
</dbReference>
<evidence type="ECO:0000256" key="1">
    <source>
        <dbReference type="SAM" id="Phobius"/>
    </source>
</evidence>
<keyword evidence="1" id="KW-0812">Transmembrane</keyword>
<accession>A0A5E6YLV0</accession>
<reference evidence="2 3" key="1">
    <citation type="submission" date="2019-09" db="EMBL/GenBank/DDBJ databases">
        <authorList>
            <person name="Chandra G."/>
            <person name="Truman W A."/>
        </authorList>
    </citation>
    <scope>NUCLEOTIDE SEQUENCE [LARGE SCALE GENOMIC DNA]</scope>
    <source>
        <strain evidence="2">PS685</strain>
    </source>
</reference>
<organism evidence="2 3">
    <name type="scientific">Pseudomonas fluorescens</name>
    <dbReference type="NCBI Taxonomy" id="294"/>
    <lineage>
        <taxon>Bacteria</taxon>
        <taxon>Pseudomonadati</taxon>
        <taxon>Pseudomonadota</taxon>
        <taxon>Gammaproteobacteria</taxon>
        <taxon>Pseudomonadales</taxon>
        <taxon>Pseudomonadaceae</taxon>
        <taxon>Pseudomonas</taxon>
    </lineage>
</organism>
<evidence type="ECO:0000313" key="2">
    <source>
        <dbReference type="EMBL" id="VVN54978.1"/>
    </source>
</evidence>
<gene>
    <name evidence="2" type="ORF">PS685_01734</name>
</gene>
<dbReference type="Pfam" id="PF11804">
    <property type="entry name" value="DUF3325"/>
    <property type="match status" value="1"/>
</dbReference>
<dbReference type="InterPro" id="IPR021762">
    <property type="entry name" value="DUF3325"/>
</dbReference>
<sequence length="107" mass="11334">MIWICLALSFSGFSALSLSTERHHGQVFADKGSPFKRQLLRLLGWLLLVGAVIPGVIELGPSVGIALWAAVLSVAAGGLVILLTYRPRLIVPLAVAGPSMALAVWVF</sequence>
<dbReference type="AlphaFoldDB" id="A0A5E6YLV0"/>
<proteinExistence type="predicted"/>
<evidence type="ECO:0008006" key="4">
    <source>
        <dbReference type="Google" id="ProtNLM"/>
    </source>
</evidence>
<dbReference type="EMBL" id="CABVHO010000012">
    <property type="protein sequence ID" value="VVN54978.1"/>
    <property type="molecule type" value="Genomic_DNA"/>
</dbReference>
<dbReference type="RefSeq" id="WP_095000750.1">
    <property type="nucleotide sequence ID" value="NZ_CABVHO010000012.1"/>
</dbReference>
<name>A0A5E6YLV0_PSEFL</name>
<feature type="transmembrane region" description="Helical" evidence="1">
    <location>
        <begin position="64"/>
        <end position="83"/>
    </location>
</feature>
<feature type="transmembrane region" description="Helical" evidence="1">
    <location>
        <begin position="39"/>
        <end position="57"/>
    </location>
</feature>
<evidence type="ECO:0000313" key="3">
    <source>
        <dbReference type="Proteomes" id="UP000326437"/>
    </source>
</evidence>
<keyword evidence="1" id="KW-0472">Membrane</keyword>
<protein>
    <recommendedName>
        <fullName evidence="4">DUF3325 domain-containing protein</fullName>
    </recommendedName>
</protein>
<keyword evidence="1" id="KW-1133">Transmembrane helix</keyword>
<feature type="transmembrane region" description="Helical" evidence="1">
    <location>
        <begin position="89"/>
        <end position="106"/>
    </location>
</feature>